<evidence type="ECO:0000313" key="14">
    <source>
        <dbReference type="Proteomes" id="UP001147653"/>
    </source>
</evidence>
<evidence type="ECO:0000256" key="9">
    <source>
        <dbReference type="ARBA" id="ARBA00023136"/>
    </source>
</evidence>
<comment type="similarity">
    <text evidence="2">Belongs to the fatty acid desaturase type 2 family.</text>
</comment>
<evidence type="ECO:0000256" key="2">
    <source>
        <dbReference type="ARBA" id="ARBA00008749"/>
    </source>
</evidence>
<keyword evidence="5 11" id="KW-1133">Transmembrane helix</keyword>
<evidence type="ECO:0000256" key="10">
    <source>
        <dbReference type="SAM" id="MobiDB-lite"/>
    </source>
</evidence>
<proteinExistence type="inferred from homology"/>
<dbReference type="GO" id="GO:0006631">
    <property type="term" value="P:fatty acid metabolic process"/>
    <property type="evidence" value="ECO:0007669"/>
    <property type="project" value="UniProtKB-KW"/>
</dbReference>
<dbReference type="EC" id="1.14.19.-" evidence="13"/>
<keyword evidence="8" id="KW-0443">Lipid metabolism</keyword>
<evidence type="ECO:0000256" key="3">
    <source>
        <dbReference type="ARBA" id="ARBA00022692"/>
    </source>
</evidence>
<name>A0A9X3NEG0_9ACTN</name>
<keyword evidence="6 13" id="KW-0560">Oxidoreductase</keyword>
<dbReference type="PANTHER" id="PTHR11351">
    <property type="entry name" value="ACYL-COA DESATURASE"/>
    <property type="match status" value="1"/>
</dbReference>
<sequence length="316" mass="35297">MTALERRVNMAAVFIPFAVTAVAVALLWGGDWLGWSDVAVFVLMYLVSGLGVTVGFHRMLTHRAFQTHAFTRYAFAYMGMLSVQGPVIDWVADHRKHHAHTDTEGDPHSPHVGEDGSAMGTLKGLWHAHTAWLWRTHGQARARKYAKDLVEDRGMRILNRKFPLIVGASLAIPAVLGGLLSWSLMGALTGLIWGGFVRIFLQHHVTWSVNSVCHFFGKRRFDVEDHSTNVFWLAIPSFGESWHHNHHAFPRSAAHGLKWYEIDPSQMVIGLMKKLGLAWDVVVITPERQAQKLIGAEKPAKKAKPAEEEKVAEPVA</sequence>
<dbReference type="AlphaFoldDB" id="A0A9X3NEG0"/>
<keyword evidence="14" id="KW-1185">Reference proteome</keyword>
<evidence type="ECO:0000256" key="5">
    <source>
        <dbReference type="ARBA" id="ARBA00022989"/>
    </source>
</evidence>
<dbReference type="RefSeq" id="WP_270028172.1">
    <property type="nucleotide sequence ID" value="NZ_JAPDDP010000060.1"/>
</dbReference>
<keyword evidence="9 11" id="KW-0472">Membrane</keyword>
<dbReference type="CDD" id="cd03505">
    <property type="entry name" value="Delta9-FADS-like"/>
    <property type="match status" value="1"/>
</dbReference>
<comment type="caution">
    <text evidence="13">The sequence shown here is derived from an EMBL/GenBank/DDBJ whole genome shotgun (WGS) entry which is preliminary data.</text>
</comment>
<comment type="subcellular location">
    <subcellularLocation>
        <location evidence="1">Membrane</location>
        <topology evidence="1">Multi-pass membrane protein</topology>
    </subcellularLocation>
</comment>
<dbReference type="Pfam" id="PF00487">
    <property type="entry name" value="FA_desaturase"/>
    <property type="match status" value="1"/>
</dbReference>
<feature type="region of interest" description="Disordered" evidence="10">
    <location>
        <begin position="295"/>
        <end position="316"/>
    </location>
</feature>
<dbReference type="GO" id="GO:0016717">
    <property type="term" value="F:oxidoreductase activity, acting on paired donors, with oxidation of a pair of donors resulting in the reduction of molecular oxygen to two molecules of water"/>
    <property type="evidence" value="ECO:0007669"/>
    <property type="project" value="InterPro"/>
</dbReference>
<feature type="transmembrane region" description="Helical" evidence="11">
    <location>
        <begin position="35"/>
        <end position="56"/>
    </location>
</feature>
<dbReference type="GO" id="GO:0016020">
    <property type="term" value="C:membrane"/>
    <property type="evidence" value="ECO:0007669"/>
    <property type="project" value="UniProtKB-SubCell"/>
</dbReference>
<evidence type="ECO:0000256" key="11">
    <source>
        <dbReference type="SAM" id="Phobius"/>
    </source>
</evidence>
<reference evidence="13" key="1">
    <citation type="submission" date="2022-10" db="EMBL/GenBank/DDBJ databases">
        <title>The WGS of Solirubrobacter phytolaccae KCTC 29190.</title>
        <authorList>
            <person name="Jiang Z."/>
        </authorList>
    </citation>
    <scope>NUCLEOTIDE SEQUENCE</scope>
    <source>
        <strain evidence="13">KCTC 29190</strain>
    </source>
</reference>
<feature type="transmembrane region" description="Helical" evidence="11">
    <location>
        <begin position="162"/>
        <end position="185"/>
    </location>
</feature>
<dbReference type="InterPro" id="IPR015876">
    <property type="entry name" value="Acyl-CoA_DS"/>
</dbReference>
<feature type="domain" description="Fatty acid desaturase" evidence="12">
    <location>
        <begin position="37"/>
        <end position="262"/>
    </location>
</feature>
<keyword evidence="3 11" id="KW-0812">Transmembrane</keyword>
<organism evidence="13 14">
    <name type="scientific">Solirubrobacter phytolaccae</name>
    <dbReference type="NCBI Taxonomy" id="1404360"/>
    <lineage>
        <taxon>Bacteria</taxon>
        <taxon>Bacillati</taxon>
        <taxon>Actinomycetota</taxon>
        <taxon>Thermoleophilia</taxon>
        <taxon>Solirubrobacterales</taxon>
        <taxon>Solirubrobacteraceae</taxon>
        <taxon>Solirubrobacter</taxon>
    </lineage>
</organism>
<evidence type="ECO:0000256" key="7">
    <source>
        <dbReference type="ARBA" id="ARBA00023004"/>
    </source>
</evidence>
<feature type="transmembrane region" description="Helical" evidence="11">
    <location>
        <begin position="12"/>
        <end position="29"/>
    </location>
</feature>
<gene>
    <name evidence="13" type="ORF">OJ997_25855</name>
</gene>
<evidence type="ECO:0000256" key="4">
    <source>
        <dbReference type="ARBA" id="ARBA00022832"/>
    </source>
</evidence>
<evidence type="ECO:0000313" key="13">
    <source>
        <dbReference type="EMBL" id="MDA0183759.1"/>
    </source>
</evidence>
<dbReference type="PANTHER" id="PTHR11351:SF3">
    <property type="entry name" value="BLL4393 PROTEIN"/>
    <property type="match status" value="1"/>
</dbReference>
<evidence type="ECO:0000256" key="8">
    <source>
        <dbReference type="ARBA" id="ARBA00023098"/>
    </source>
</evidence>
<keyword evidence="4" id="KW-0276">Fatty acid metabolism</keyword>
<accession>A0A9X3NEG0</accession>
<evidence type="ECO:0000256" key="1">
    <source>
        <dbReference type="ARBA" id="ARBA00004141"/>
    </source>
</evidence>
<evidence type="ECO:0000259" key="12">
    <source>
        <dbReference type="Pfam" id="PF00487"/>
    </source>
</evidence>
<dbReference type="InterPro" id="IPR005804">
    <property type="entry name" value="FA_desaturase_dom"/>
</dbReference>
<evidence type="ECO:0000256" key="6">
    <source>
        <dbReference type="ARBA" id="ARBA00023002"/>
    </source>
</evidence>
<dbReference type="EMBL" id="JAPDDP010000060">
    <property type="protein sequence ID" value="MDA0183759.1"/>
    <property type="molecule type" value="Genomic_DNA"/>
</dbReference>
<dbReference type="Proteomes" id="UP001147653">
    <property type="component" value="Unassembled WGS sequence"/>
</dbReference>
<protein>
    <submittedName>
        <fullName evidence="13">Fatty acid desaturase</fullName>
        <ecNumber evidence="13">1.14.19.-</ecNumber>
    </submittedName>
</protein>
<feature type="compositionally biased region" description="Basic and acidic residues" evidence="10">
    <location>
        <begin position="298"/>
        <end position="316"/>
    </location>
</feature>
<dbReference type="PRINTS" id="PR00075">
    <property type="entry name" value="FACDDSATRASE"/>
</dbReference>
<keyword evidence="7" id="KW-0408">Iron</keyword>